<dbReference type="Gene3D" id="3.60.60.10">
    <property type="entry name" value="Penicillin V Acylase, Chain A"/>
    <property type="match status" value="1"/>
</dbReference>
<evidence type="ECO:0000313" key="3">
    <source>
        <dbReference type="Proteomes" id="UP001187531"/>
    </source>
</evidence>
<dbReference type="EMBL" id="JAVRJZ010000002">
    <property type="protein sequence ID" value="KAK2726391.1"/>
    <property type="molecule type" value="Genomic_DNA"/>
</dbReference>
<reference evidence="2" key="1">
    <citation type="submission" date="2023-07" db="EMBL/GenBank/DDBJ databases">
        <title>Chromosome-level genome assembly of Artemia franciscana.</title>
        <authorList>
            <person name="Jo E."/>
        </authorList>
    </citation>
    <scope>NUCLEOTIDE SEQUENCE</scope>
    <source>
        <tissue evidence="2">Whole body</tissue>
    </source>
</reference>
<evidence type="ECO:0000313" key="2">
    <source>
        <dbReference type="EMBL" id="KAK2726391.1"/>
    </source>
</evidence>
<dbReference type="Proteomes" id="UP001187531">
    <property type="component" value="Unassembled WGS sequence"/>
</dbReference>
<dbReference type="PANTHER" id="PTHR34180">
    <property type="entry name" value="PEPTIDASE C45"/>
    <property type="match status" value="1"/>
</dbReference>
<dbReference type="InterPro" id="IPR005079">
    <property type="entry name" value="Peptidase_C45_hydrolase"/>
</dbReference>
<comment type="caution">
    <text evidence="2">The sequence shown here is derived from an EMBL/GenBank/DDBJ whole genome shotgun (WGS) entry which is preliminary data.</text>
</comment>
<sequence length="346" mass="38822">MDNERRNCLPVIHTSGTYYEVGFDIGKTFRHIIQDFLTISDALNNELIPAFEAPEGKQIYNESLLQLEENFPQYVNEIRGTADGADVPFHKAFLGHTEDALPEALNHCYIVNAHIRENEPQGKWKVQEEEFSAICYAGHLPGFCMGYNHHGLLYSINILTPAKVLTKKTPRHFLARALLSAQSLEKAQAILRDRPIGSSDGFSVNMTFIKQEGDRLFHNVEVAPSTNEDESNLSILTIGPGEHLLHCNKYLRLKVDEAPGSLAVESSCHRHDTFAKFVKPKCCNDVKCLLGDQSDAIFSFFREGGDPDFVKTICTGIFDCVNLTWSIYIKNPAKSEPLVVIPLQLQ</sequence>
<dbReference type="PANTHER" id="PTHR34180:SF1">
    <property type="entry name" value="BETA-ALANYL-DOPAMINE_CARCININE HYDROLASE"/>
    <property type="match status" value="1"/>
</dbReference>
<dbReference type="Pfam" id="PF03417">
    <property type="entry name" value="AAT"/>
    <property type="match status" value="1"/>
</dbReference>
<proteinExistence type="predicted"/>
<accession>A0AA88IM94</accession>
<evidence type="ECO:0000259" key="1">
    <source>
        <dbReference type="Pfam" id="PF03417"/>
    </source>
</evidence>
<name>A0AA88IM94_ARTSF</name>
<dbReference type="AlphaFoldDB" id="A0AA88IM94"/>
<protein>
    <recommendedName>
        <fullName evidence="1">Peptidase C45 hydrolase domain-containing protein</fullName>
    </recommendedName>
</protein>
<organism evidence="2 3">
    <name type="scientific">Artemia franciscana</name>
    <name type="common">Brine shrimp</name>
    <name type="synonym">Artemia sanfranciscana</name>
    <dbReference type="NCBI Taxonomy" id="6661"/>
    <lineage>
        <taxon>Eukaryota</taxon>
        <taxon>Metazoa</taxon>
        <taxon>Ecdysozoa</taxon>
        <taxon>Arthropoda</taxon>
        <taxon>Crustacea</taxon>
        <taxon>Branchiopoda</taxon>
        <taxon>Anostraca</taxon>
        <taxon>Artemiidae</taxon>
        <taxon>Artemia</taxon>
    </lineage>
</organism>
<keyword evidence="3" id="KW-1185">Reference proteome</keyword>
<feature type="domain" description="Peptidase C45 hydrolase" evidence="1">
    <location>
        <begin position="92"/>
        <end position="333"/>
    </location>
</feature>
<dbReference type="InterPro" id="IPR047801">
    <property type="entry name" value="Peptidase_C45"/>
</dbReference>
<gene>
    <name evidence="2" type="ORF">QYM36_000730</name>
</gene>